<organism evidence="1 2">
    <name type="scientific">Jatrophihabitans cynanchi</name>
    <dbReference type="NCBI Taxonomy" id="2944128"/>
    <lineage>
        <taxon>Bacteria</taxon>
        <taxon>Bacillati</taxon>
        <taxon>Actinomycetota</taxon>
        <taxon>Actinomycetes</taxon>
        <taxon>Jatrophihabitantales</taxon>
        <taxon>Jatrophihabitantaceae</taxon>
        <taxon>Jatrophihabitans</taxon>
    </lineage>
</organism>
<protein>
    <submittedName>
        <fullName evidence="1">Uncharacterized protein</fullName>
    </submittedName>
</protein>
<sequence>MSHATTVPEQHADIAAATTLACPGCRHADQLHAVELVEVLTPATFSLDQPKPAYMGDEAAGVTLADTQHWPADGAIVCRHCDRVDLRYSDLVPLIKLVDPAPLSSAAPTQRPTPGAQS</sequence>
<evidence type="ECO:0000313" key="2">
    <source>
        <dbReference type="Proteomes" id="UP001164693"/>
    </source>
</evidence>
<dbReference type="Proteomes" id="UP001164693">
    <property type="component" value="Chromosome"/>
</dbReference>
<dbReference type="EMBL" id="CP097463">
    <property type="protein sequence ID" value="WAX58539.1"/>
    <property type="molecule type" value="Genomic_DNA"/>
</dbReference>
<gene>
    <name evidence="1" type="ORF">M6B22_07180</name>
</gene>
<dbReference type="RefSeq" id="WP_269445078.1">
    <property type="nucleotide sequence ID" value="NZ_CP097463.1"/>
</dbReference>
<evidence type="ECO:0000313" key="1">
    <source>
        <dbReference type="EMBL" id="WAX58539.1"/>
    </source>
</evidence>
<reference evidence="1" key="1">
    <citation type="submission" date="2022-05" db="EMBL/GenBank/DDBJ databases">
        <title>Jatrophihabitans sp. SB3-54 whole genome sequence.</title>
        <authorList>
            <person name="Suh M.K."/>
            <person name="Eom M.K."/>
            <person name="Kim J.S."/>
            <person name="Kim H.S."/>
            <person name="Do H.E."/>
            <person name="Shin Y.K."/>
            <person name="Lee J.-S."/>
        </authorList>
    </citation>
    <scope>NUCLEOTIDE SEQUENCE</scope>
    <source>
        <strain evidence="1">SB3-54</strain>
    </source>
</reference>
<accession>A0ABY7K110</accession>
<keyword evidence="2" id="KW-1185">Reference proteome</keyword>
<proteinExistence type="predicted"/>
<name>A0ABY7K110_9ACTN</name>